<dbReference type="InterPro" id="IPR038765">
    <property type="entry name" value="Papain-like_cys_pep_sf"/>
</dbReference>
<dbReference type="KEGG" id="hdi:HDIA_0828"/>
<dbReference type="SMART" id="SM00460">
    <property type="entry name" value="TGc"/>
    <property type="match status" value="1"/>
</dbReference>
<evidence type="ECO:0000259" key="1">
    <source>
        <dbReference type="SMART" id="SM00460"/>
    </source>
</evidence>
<gene>
    <name evidence="2" type="ORF">HDIA_0828</name>
</gene>
<dbReference type="PANTHER" id="PTHR33490:SF12">
    <property type="entry name" value="BLL5557 PROTEIN"/>
    <property type="match status" value="1"/>
</dbReference>
<dbReference type="Gene3D" id="3.10.620.30">
    <property type="match status" value="1"/>
</dbReference>
<dbReference type="Pfam" id="PF01841">
    <property type="entry name" value="Transglut_core"/>
    <property type="match status" value="1"/>
</dbReference>
<dbReference type="SUPFAM" id="SSF54001">
    <property type="entry name" value="Cysteine proteinases"/>
    <property type="match status" value="1"/>
</dbReference>
<dbReference type="AlphaFoldDB" id="A0A2C9D2G0"/>
<dbReference type="EMBL" id="LT960614">
    <property type="protein sequence ID" value="SON54369.1"/>
    <property type="molecule type" value="Genomic_DNA"/>
</dbReference>
<feature type="domain" description="Transglutaminase-like" evidence="1">
    <location>
        <begin position="167"/>
        <end position="233"/>
    </location>
</feature>
<evidence type="ECO:0000313" key="3">
    <source>
        <dbReference type="Proteomes" id="UP000223606"/>
    </source>
</evidence>
<proteinExistence type="predicted"/>
<organism evidence="2 3">
    <name type="scientific">Hartmannibacter diazotrophicus</name>
    <dbReference type="NCBI Taxonomy" id="1482074"/>
    <lineage>
        <taxon>Bacteria</taxon>
        <taxon>Pseudomonadati</taxon>
        <taxon>Pseudomonadota</taxon>
        <taxon>Alphaproteobacteria</taxon>
        <taxon>Hyphomicrobiales</taxon>
        <taxon>Pleomorphomonadaceae</taxon>
        <taxon>Hartmannibacter</taxon>
    </lineage>
</organism>
<sequence>MQKDGVMRIRAGFHIEYDCQNETPMLLVLKIHPSRERDLCTEQSLFFSRAISQRDYLDAYGNACSRIVAPPGRTMISTQFEVSDSGLPEPVPEQAVQLPIQDLPDDVLAFLLGSRYCDTDRLADFAWKQFSATPLGWPRVKAILDFVHGHLVFDYDRADPMRTAYGGFMDRSGVCRDFAHLTITLCRCLNIPARYCTGYLGDIGVPKDPHPMDFSAWCEVYLGGRWWTVDARHNEPRIGRILMARGRDATDVALSTAFGPAALTHFDVITEEIA</sequence>
<dbReference type="Gene3D" id="2.60.40.2250">
    <property type="match status" value="1"/>
</dbReference>
<protein>
    <recommendedName>
        <fullName evidence="1">Transglutaminase-like domain-containing protein</fullName>
    </recommendedName>
</protein>
<name>A0A2C9D2G0_9HYPH</name>
<dbReference type="InterPro" id="IPR002931">
    <property type="entry name" value="Transglutaminase-like"/>
</dbReference>
<reference evidence="3" key="1">
    <citation type="submission" date="2017-09" db="EMBL/GenBank/DDBJ databases">
        <title>Genome sequence of Nannocystis excedens DSM 71.</title>
        <authorList>
            <person name="Blom J."/>
        </authorList>
    </citation>
    <scope>NUCLEOTIDE SEQUENCE [LARGE SCALE GENOMIC DNA]</scope>
    <source>
        <strain evidence="3">type strain: E19</strain>
    </source>
</reference>
<accession>A0A2C9D2G0</accession>
<dbReference type="Proteomes" id="UP000223606">
    <property type="component" value="Chromosome 1"/>
</dbReference>
<evidence type="ECO:0000313" key="2">
    <source>
        <dbReference type="EMBL" id="SON54369.1"/>
    </source>
</evidence>
<dbReference type="PANTHER" id="PTHR33490">
    <property type="entry name" value="BLR5614 PROTEIN-RELATED"/>
    <property type="match status" value="1"/>
</dbReference>
<keyword evidence="3" id="KW-1185">Reference proteome</keyword>